<feature type="domain" description="Nephrocystin 3-like N-terminal" evidence="2">
    <location>
        <begin position="314"/>
        <end position="487"/>
    </location>
</feature>
<evidence type="ECO:0000259" key="2">
    <source>
        <dbReference type="Pfam" id="PF24883"/>
    </source>
</evidence>
<evidence type="ECO:0000256" key="1">
    <source>
        <dbReference type="ARBA" id="ARBA00022737"/>
    </source>
</evidence>
<dbReference type="InterPro" id="IPR027417">
    <property type="entry name" value="P-loop_NTPase"/>
</dbReference>
<comment type="caution">
    <text evidence="3">The sequence shown here is derived from an EMBL/GenBank/DDBJ whole genome shotgun (WGS) entry which is preliminary data.</text>
</comment>
<gene>
    <name evidence="3" type="ORF">N7456_005996</name>
</gene>
<evidence type="ECO:0000313" key="4">
    <source>
        <dbReference type="Proteomes" id="UP001149165"/>
    </source>
</evidence>
<dbReference type="Gene3D" id="3.40.50.300">
    <property type="entry name" value="P-loop containing nucleotide triphosphate hydrolases"/>
    <property type="match status" value="1"/>
</dbReference>
<dbReference type="PANTHER" id="PTHR10039">
    <property type="entry name" value="AMELOGENIN"/>
    <property type="match status" value="1"/>
</dbReference>
<protein>
    <recommendedName>
        <fullName evidence="2">Nephrocystin 3-like N-terminal domain-containing protein</fullName>
    </recommendedName>
</protein>
<evidence type="ECO:0000313" key="3">
    <source>
        <dbReference type="EMBL" id="KAJ5109321.1"/>
    </source>
</evidence>
<keyword evidence="1" id="KW-0677">Repeat</keyword>
<reference evidence="3" key="1">
    <citation type="submission" date="2022-11" db="EMBL/GenBank/DDBJ databases">
        <authorList>
            <person name="Petersen C."/>
        </authorList>
    </citation>
    <scope>NUCLEOTIDE SEQUENCE</scope>
    <source>
        <strain evidence="3">IBT 30069</strain>
    </source>
</reference>
<dbReference type="Proteomes" id="UP001149165">
    <property type="component" value="Unassembled WGS sequence"/>
</dbReference>
<dbReference type="OrthoDB" id="7464126at2759"/>
<keyword evidence="4" id="KW-1185">Reference proteome</keyword>
<proteinExistence type="predicted"/>
<dbReference type="SUPFAM" id="SSF140860">
    <property type="entry name" value="Pseudo ankyrin repeat-like"/>
    <property type="match status" value="1"/>
</dbReference>
<dbReference type="PANTHER" id="PTHR10039:SF16">
    <property type="entry name" value="GPI INOSITOL-DEACYLASE"/>
    <property type="match status" value="1"/>
</dbReference>
<organism evidence="3 4">
    <name type="scientific">Penicillium angulare</name>
    <dbReference type="NCBI Taxonomy" id="116970"/>
    <lineage>
        <taxon>Eukaryota</taxon>
        <taxon>Fungi</taxon>
        <taxon>Dikarya</taxon>
        <taxon>Ascomycota</taxon>
        <taxon>Pezizomycotina</taxon>
        <taxon>Eurotiomycetes</taxon>
        <taxon>Eurotiomycetidae</taxon>
        <taxon>Eurotiales</taxon>
        <taxon>Aspergillaceae</taxon>
        <taxon>Penicillium</taxon>
    </lineage>
</organism>
<name>A0A9W9KKS7_9EURO</name>
<accession>A0A9W9KKS7</accession>
<dbReference type="SUPFAM" id="SSF52540">
    <property type="entry name" value="P-loop containing nucleoside triphosphate hydrolases"/>
    <property type="match status" value="1"/>
</dbReference>
<sequence>MVAPAQSPWLSALAKLNQADQQLLAFDNNTHAKTELDVLDEFGHVAREAYQVCIRKRWHFKLPGEHGKKIIVRDLLGKITNWINVFRSVGDQAAGFDQVHAALPWAGARFLLQVGNSRVFSLGGMLKIATNDFKTFDFAVDGAERISRIVARYRIIERMFLQDLSESTQQLEQALIQLYATILTYLANAKRYFEQNTALRILQSGLLGKSDLHDLLIKMKTDEEEAERWANLVEAEMNKYIASQVASLSCGIKELSNLKNALTRMDQPVLQMSIQLDRVQDHLDNLQRQKILDWLSTQKYGDHHRFINDRVLEGTCSWILRHLEFISWKGNSTNSIMYLHGTQGTGKSCLTSVVVEDGMAIASMNEDCALAYFYCSRSSSEPQRADPRRILGCIARQLSSTSTDRLIAPATLELYDKLHATDGSRTELNIREQVDLILELTRMYSRTTIVVDALDECDPETRWELVDALESVADESDSLVKIFISSREEGDLRLSFEDNTDIQMGSLQNSEDIQKFVVFETDRMVARKQLLGRIKQKATKDELTQLIKENVAAKANGMFRWAEMQLASLRGIHFETDIRAELSKTPRELSALYSDLYRRALENAKDTAQIVLQNTLKWMMCSRRPLPIKDSLQIITSFLDIDLDDFDEDTVLDILSNFVVLHETQEGEKYFRFAHLSVREFLEHMQEYCDESTNAFAAEASLLTLIGCSGSPSARSFVHELGVNNTLVTTFSDTAFNMRAIHYYCVELWGAHCCSAGEKNRNANDTRLKRVLHYFLFDYSDENCPLDRWWHFYRRIIPTFSVSYGWKTNLEKFFHENQQSIERAFYLSSFFGFQEIISMDQFETLGHGQKYDCALAATMSDDPQPLVLAYLLGSINDQRTMEDIIHQVLYDDDLILLGAILKVLIPSQITERMVTGASSEEAAKMLLDFNKEIRITPEFISECIGMRCPMKFYLEREPSLVITSSVLNRIVRYALHSRMNISLFKSLVDKISPRAITYEVIASATGWYYHNSADAEMILKHLLELAGPSIHAIDTAMTCAVMSSYTAAPLRILYSLGWPVSSFVVEVGVLRSTVDVVVFLLEASGSDISARILQIAANNQSHGAHMVEFLTAQLTHPLEDETWRMMIMGATQNQSIALEVLKSLMKLKPHEKISEDILLGVLMSQVMSYGEKSTIMRLMLDGKREIDVTDCVVRFALESLEYNEIIAQVLGIRGCQFVSCEMMLGASRNELFGDQIIKSLLDSDYECENPSTEVIDAVISNANVGYDILLILEEKFGKFDFNDTHLQSAAKSGSVKMLKLILNRQSIKRITPDVLRTAASHASLDALKYLLRINSEPITRDIVIAAVQNYSSGAEKLRLVWDSAPDIQPCIAMFLPPEGLDAGKNLDFLIERIRDVTLGQEVLDAAVTKRDTNAATIASALLDHNIPLRFSYETAKNALRSGNGNIVSLMVKHTPDFTIDQELVDLTVEHEDLDCAIYLTETYESDGLDLTGPLKIIENFWIRFSLEDFYVDD</sequence>
<dbReference type="InterPro" id="IPR056884">
    <property type="entry name" value="NPHP3-like_N"/>
</dbReference>
<dbReference type="EMBL" id="JAPQKH010000003">
    <property type="protein sequence ID" value="KAJ5109321.1"/>
    <property type="molecule type" value="Genomic_DNA"/>
</dbReference>
<reference evidence="3" key="2">
    <citation type="journal article" date="2023" name="IMA Fungus">
        <title>Comparative genomic study of the Penicillium genus elucidates a diverse pangenome and 15 lateral gene transfer events.</title>
        <authorList>
            <person name="Petersen C."/>
            <person name="Sorensen T."/>
            <person name="Nielsen M.R."/>
            <person name="Sondergaard T.E."/>
            <person name="Sorensen J.L."/>
            <person name="Fitzpatrick D.A."/>
            <person name="Frisvad J.C."/>
            <person name="Nielsen K.L."/>
        </authorList>
    </citation>
    <scope>NUCLEOTIDE SEQUENCE</scope>
    <source>
        <strain evidence="3">IBT 30069</strain>
    </source>
</reference>
<dbReference type="Pfam" id="PF24883">
    <property type="entry name" value="NPHP3_N"/>
    <property type="match status" value="1"/>
</dbReference>